<feature type="compositionally biased region" description="Pro residues" evidence="2">
    <location>
        <begin position="1128"/>
        <end position="1143"/>
    </location>
</feature>
<dbReference type="OrthoDB" id="2528184at2759"/>
<evidence type="ECO:0000313" key="3">
    <source>
        <dbReference type="EMBL" id="PIL36669.1"/>
    </source>
</evidence>
<feature type="compositionally biased region" description="Low complexity" evidence="2">
    <location>
        <begin position="1117"/>
        <end position="1127"/>
    </location>
</feature>
<organism evidence="3 4">
    <name type="scientific">Ganoderma sinense ZZ0214-1</name>
    <dbReference type="NCBI Taxonomy" id="1077348"/>
    <lineage>
        <taxon>Eukaryota</taxon>
        <taxon>Fungi</taxon>
        <taxon>Dikarya</taxon>
        <taxon>Basidiomycota</taxon>
        <taxon>Agaricomycotina</taxon>
        <taxon>Agaricomycetes</taxon>
        <taxon>Polyporales</taxon>
        <taxon>Polyporaceae</taxon>
        <taxon>Ganoderma</taxon>
    </lineage>
</organism>
<keyword evidence="1" id="KW-0175">Coiled coil</keyword>
<feature type="compositionally biased region" description="Low complexity" evidence="2">
    <location>
        <begin position="1353"/>
        <end position="1373"/>
    </location>
</feature>
<dbReference type="Gene3D" id="1.10.287.1490">
    <property type="match status" value="1"/>
</dbReference>
<feature type="compositionally biased region" description="Acidic residues" evidence="2">
    <location>
        <begin position="1058"/>
        <end position="1087"/>
    </location>
</feature>
<dbReference type="Proteomes" id="UP000230002">
    <property type="component" value="Unassembled WGS sequence"/>
</dbReference>
<name>A0A2G8SSC1_9APHY</name>
<evidence type="ECO:0000313" key="4">
    <source>
        <dbReference type="Proteomes" id="UP000230002"/>
    </source>
</evidence>
<keyword evidence="4" id="KW-1185">Reference proteome</keyword>
<protein>
    <submittedName>
        <fullName evidence="3">Uncharacterized protein</fullName>
    </submittedName>
</protein>
<feature type="compositionally biased region" description="Low complexity" evidence="2">
    <location>
        <begin position="460"/>
        <end position="478"/>
    </location>
</feature>
<feature type="compositionally biased region" description="Polar residues" evidence="2">
    <location>
        <begin position="479"/>
        <end position="493"/>
    </location>
</feature>
<dbReference type="EMBL" id="AYKW01000001">
    <property type="protein sequence ID" value="PIL36669.1"/>
    <property type="molecule type" value="Genomic_DNA"/>
</dbReference>
<dbReference type="PANTHER" id="PTHR24216">
    <property type="entry name" value="PAXILLIN-RELATED"/>
    <property type="match status" value="1"/>
</dbReference>
<reference evidence="3 4" key="1">
    <citation type="journal article" date="2015" name="Sci. Rep.">
        <title>Chromosome-level genome map provides insights into diverse defense mechanisms in the medicinal fungus Ganoderma sinense.</title>
        <authorList>
            <person name="Zhu Y."/>
            <person name="Xu J."/>
            <person name="Sun C."/>
            <person name="Zhou S."/>
            <person name="Xu H."/>
            <person name="Nelson D.R."/>
            <person name="Qian J."/>
            <person name="Song J."/>
            <person name="Luo H."/>
            <person name="Xiang L."/>
            <person name="Li Y."/>
            <person name="Xu Z."/>
            <person name="Ji A."/>
            <person name="Wang L."/>
            <person name="Lu S."/>
            <person name="Hayward A."/>
            <person name="Sun W."/>
            <person name="Li X."/>
            <person name="Schwartz D.C."/>
            <person name="Wang Y."/>
            <person name="Chen S."/>
        </authorList>
    </citation>
    <scope>NUCLEOTIDE SEQUENCE [LARGE SCALE GENOMIC DNA]</scope>
    <source>
        <strain evidence="3 4">ZZ0214-1</strain>
    </source>
</reference>
<dbReference type="STRING" id="1077348.A0A2G8SSC1"/>
<feature type="region of interest" description="Disordered" evidence="2">
    <location>
        <begin position="438"/>
        <end position="516"/>
    </location>
</feature>
<feature type="compositionally biased region" description="Polar residues" evidence="2">
    <location>
        <begin position="1468"/>
        <end position="1480"/>
    </location>
</feature>
<feature type="region of interest" description="Disordered" evidence="2">
    <location>
        <begin position="622"/>
        <end position="643"/>
    </location>
</feature>
<proteinExistence type="predicted"/>
<feature type="coiled-coil region" evidence="1">
    <location>
        <begin position="860"/>
        <end position="908"/>
    </location>
</feature>
<comment type="caution">
    <text evidence="3">The sequence shown here is derived from an EMBL/GenBank/DDBJ whole genome shotgun (WGS) entry which is preliminary data.</text>
</comment>
<feature type="compositionally biased region" description="Low complexity" evidence="2">
    <location>
        <begin position="1525"/>
        <end position="1545"/>
    </location>
</feature>
<feature type="compositionally biased region" description="Acidic residues" evidence="2">
    <location>
        <begin position="1263"/>
        <end position="1275"/>
    </location>
</feature>
<feature type="region of interest" description="Disordered" evidence="2">
    <location>
        <begin position="1035"/>
        <end position="1147"/>
    </location>
</feature>
<feature type="region of interest" description="Disordered" evidence="2">
    <location>
        <begin position="1237"/>
        <end position="1492"/>
    </location>
</feature>
<feature type="compositionally biased region" description="Low complexity" evidence="2">
    <location>
        <begin position="1451"/>
        <end position="1467"/>
    </location>
</feature>
<evidence type="ECO:0000256" key="1">
    <source>
        <dbReference type="SAM" id="Coils"/>
    </source>
</evidence>
<feature type="compositionally biased region" description="Polar residues" evidence="2">
    <location>
        <begin position="1102"/>
        <end position="1116"/>
    </location>
</feature>
<sequence>MPLVDPPYPSFTLVVTKMYPSSPRPFDSSRLPAYRAAHVGRFHPYPRGPRRNTEANYTPTVDYSPPLETIVEEPEAVEIRRLTVYYDEEEDSINSELSYELAEPLAGEWYPAEDVTVPGLRPIVFLTNLSFRDEVCCIYAAVYTLAVLYSYRDVSTSHDPTRTFYRYTQKSIVLGSNCAIHLGADDIAPTNLDTEQDDRLEVVLLKKRGHRRYCHGECGLVIYAEQEVPERRSIELGRCGAECCGPQDATVGSPAEFLGRTSRVLFRDNDRNIQDLSEAQRRDTVYTMDMAAGEGLTSHRNGDRAADHGHSEVEFCEAEAEQKRTLANLSILALVATTWSKPWMRGPDSDRGQTGINGAGADARKRVWLPSHPHPPPDPLILPGLRRGPVLRLSPTLRHGTVSPFVKPLKNPYMFKMDHDSHFQDGVDAERMRMSSFSFGKPVSPSGANLPSRHSRSHSRNSSVSVPPSLPTSVSTPSMNDSRSQSPTRNSISGAKRNSHHRRRSSVSTRRESADLMGVSLPSIPISSSEDNINLGDKDSIRRRALWALEGKDARGTFSVEIPELDVPEAPKRSFDFPTKPSFPPGIGAGYNGGLSTLMGSKRDSIKFMPSACSSEMLGTLVEEEEEEEEEETTVVATSPERHASVPTTMTAVQPAPVRPRPASLNLRPLSLSSNSLFQDDILTPSPTPSPRLGLKSLTLTSSPSSTLGSAIDRRQSVILSSSPSAPVPLNRRPPLNVMTDNAVSVSPSRRSSITYVTNADAQTVSVWGLPTPDMTPTSSTLDKRRTTSISSSASGSMDLGQLNMPRGRPLSMSEQHFLFQAHETLVQRITDLERALAHSSRSRPVSCASDASYASSEPSDEMLQLIADLKAERDELKKDVDGWRTRVADLQHQIDMHAKRIETERRDAWVARQRVGLLEVEKSALEKTTAEKTAQAEDVIARLAASDASVRSSQNEVTHLKAEVERLRNVEDECARLRAGLLAERKKREEMERDLEHAGLLDTPRPFNAISNGVPVARVMVHAKRGLGFRSIDSESSFTDVDSGDEDHRPGLKAVQEVDEGDSEATSDDEDELARYEDEEEGDEYEFPTSASYESVMEYSRATTPRLSTDSANSAPSLCTSRSPSVSPSPLPSPMEPMPPTPVSSHVRHASLSKAWTFPTTVPAAERRFEEIDHFFGCLEDVDNSPPMDSKLHSIESNKNIFAQALVEDDDDLPPFVLPSDVGNVVVSPEVDAPRHSLGIVVEEDEEDDDEEEEDAQRYDDYDIDEEFVGEVDEGGIKFTFNPPPEYFLDSDADTSTSTSDLSFTSPTSPSFQFANKSDNIFEPIDDSEEDASFTFPQLKPQRSSTLPSAIPRLRSPSPSMLPLPVSSSTPPKIVAPVPRRATMSPTSFSTPPLKRSATAPTFIPQPRGPPSTPSKLPKAASFVPQPQRAPASPKPSAIPVMTSPASTGTASRSPSVTPRPTSTASDMKTSYASIQPQLTSPPSLSSAPAPYSPSLPSFMSPTFSARLSFQTLTNFVPSMLWSSRSGDGSDDSTTSTPTTASAADHSRADSTFVNAIIPPARKAEVPKERTYVPKEKQLERLRLRMEEERKRGRPTGTSLGVQAKKSQAGVLDI</sequence>
<feature type="coiled-coil region" evidence="1">
    <location>
        <begin position="951"/>
        <end position="981"/>
    </location>
</feature>
<feature type="region of interest" description="Disordered" evidence="2">
    <location>
        <begin position="1567"/>
        <end position="1615"/>
    </location>
</feature>
<dbReference type="PANTHER" id="PTHR24216:SF65">
    <property type="entry name" value="PAXILLIN-LIKE PROTEIN 1"/>
    <property type="match status" value="1"/>
</dbReference>
<feature type="compositionally biased region" description="Low complexity" evidence="2">
    <location>
        <begin position="1482"/>
        <end position="1492"/>
    </location>
</feature>
<feature type="region of interest" description="Disordered" evidence="2">
    <location>
        <begin position="1525"/>
        <end position="1549"/>
    </location>
</feature>
<feature type="compositionally biased region" description="Basic and acidic residues" evidence="2">
    <location>
        <begin position="1567"/>
        <end position="1592"/>
    </location>
</feature>
<feature type="compositionally biased region" description="Acidic residues" evidence="2">
    <location>
        <begin position="622"/>
        <end position="633"/>
    </location>
</feature>
<accession>A0A2G8SSC1</accession>
<evidence type="ECO:0000256" key="2">
    <source>
        <dbReference type="SAM" id="MobiDB-lite"/>
    </source>
</evidence>
<feature type="compositionally biased region" description="Acidic residues" evidence="2">
    <location>
        <begin position="1243"/>
        <end position="1256"/>
    </location>
</feature>
<feature type="compositionally biased region" description="Low complexity" evidence="2">
    <location>
        <begin position="1289"/>
        <end position="1316"/>
    </location>
</feature>
<feature type="region of interest" description="Disordered" evidence="2">
    <location>
        <begin position="768"/>
        <end position="803"/>
    </location>
</feature>
<gene>
    <name evidence="3" type="ORF">GSI_00358</name>
</gene>